<evidence type="ECO:0000256" key="5">
    <source>
        <dbReference type="ARBA" id="ARBA00022825"/>
    </source>
</evidence>
<comment type="subcellular location">
    <subcellularLocation>
        <location evidence="11">Secreted</location>
    </subcellularLocation>
</comment>
<evidence type="ECO:0000256" key="3">
    <source>
        <dbReference type="ARBA" id="ARBA00022729"/>
    </source>
</evidence>
<evidence type="ECO:0000256" key="4">
    <source>
        <dbReference type="ARBA" id="ARBA00022801"/>
    </source>
</evidence>
<protein>
    <recommendedName>
        <fullName evidence="11">CLIP domain-containing serine protease</fullName>
        <ecNumber evidence="11">3.4.21.-</ecNumber>
    </recommendedName>
</protein>
<keyword evidence="2" id="KW-0479">Metal-binding</keyword>
<dbReference type="InterPro" id="IPR043504">
    <property type="entry name" value="Peptidase_S1_PA_chymotrypsin"/>
</dbReference>
<dbReference type="PROSITE" id="PS50240">
    <property type="entry name" value="TRYPSIN_DOM"/>
    <property type="match status" value="1"/>
</dbReference>
<evidence type="ECO:0000313" key="14">
    <source>
        <dbReference type="EMBL" id="JAV97569.1"/>
    </source>
</evidence>
<dbReference type="Gene3D" id="2.40.10.10">
    <property type="entry name" value="Trypsin-like serine proteases"/>
    <property type="match status" value="2"/>
</dbReference>
<name>A0A1Y1NIF6_PHOPY</name>
<dbReference type="FunFam" id="2.40.10.10:FF:000028">
    <property type="entry name" value="Serine protease easter"/>
    <property type="match status" value="1"/>
</dbReference>
<evidence type="ECO:0000256" key="2">
    <source>
        <dbReference type="ARBA" id="ARBA00022723"/>
    </source>
</evidence>
<dbReference type="GO" id="GO:0004252">
    <property type="term" value="F:serine-type endopeptidase activity"/>
    <property type="evidence" value="ECO:0007669"/>
    <property type="project" value="UniProtKB-UniRule"/>
</dbReference>
<dbReference type="InterPro" id="IPR022700">
    <property type="entry name" value="CLIP"/>
</dbReference>
<accession>A0A1Y1NIF6</accession>
<evidence type="ECO:0000259" key="13">
    <source>
        <dbReference type="PROSITE" id="PS51888"/>
    </source>
</evidence>
<dbReference type="InterPro" id="IPR051487">
    <property type="entry name" value="Ser/Thr_Proteases_Immune/Dev"/>
</dbReference>
<keyword evidence="11" id="KW-0964">Secreted</keyword>
<dbReference type="AlphaFoldDB" id="A0A1Y1NIF6"/>
<evidence type="ECO:0000256" key="8">
    <source>
        <dbReference type="ARBA" id="ARBA00023157"/>
    </source>
</evidence>
<feature type="domain" description="Clip" evidence="13">
    <location>
        <begin position="4"/>
        <end position="56"/>
    </location>
</feature>
<dbReference type="GO" id="GO:0051604">
    <property type="term" value="P:protein maturation"/>
    <property type="evidence" value="ECO:0007669"/>
    <property type="project" value="UniProtKB-ARBA"/>
</dbReference>
<evidence type="ECO:0000256" key="10">
    <source>
        <dbReference type="ARBA" id="ARBA00024195"/>
    </source>
</evidence>
<keyword evidence="8" id="KW-1015">Disulfide bond</keyword>
<dbReference type="PROSITE" id="PS51888">
    <property type="entry name" value="CLIP"/>
    <property type="match status" value="1"/>
</dbReference>
<dbReference type="SMART" id="SM00680">
    <property type="entry name" value="CLIP"/>
    <property type="match status" value="1"/>
</dbReference>
<organism evidence="14">
    <name type="scientific">Photinus pyralis</name>
    <name type="common">Common eastern firefly</name>
    <name type="synonym">Lampyris pyralis</name>
    <dbReference type="NCBI Taxonomy" id="7054"/>
    <lineage>
        <taxon>Eukaryota</taxon>
        <taxon>Metazoa</taxon>
        <taxon>Ecdysozoa</taxon>
        <taxon>Arthropoda</taxon>
        <taxon>Hexapoda</taxon>
        <taxon>Insecta</taxon>
        <taxon>Pterygota</taxon>
        <taxon>Neoptera</taxon>
        <taxon>Endopterygota</taxon>
        <taxon>Coleoptera</taxon>
        <taxon>Polyphaga</taxon>
        <taxon>Elateriformia</taxon>
        <taxon>Elateroidea</taxon>
        <taxon>Lampyridae</taxon>
        <taxon>Lampyrinae</taxon>
        <taxon>Photinus</taxon>
    </lineage>
</organism>
<evidence type="ECO:0000256" key="9">
    <source>
        <dbReference type="ARBA" id="ARBA00023180"/>
    </source>
</evidence>
<keyword evidence="5 11" id="KW-0720">Serine protease</keyword>
<evidence type="ECO:0000256" key="7">
    <source>
        <dbReference type="ARBA" id="ARBA00023145"/>
    </source>
</evidence>
<dbReference type="GO" id="GO:0005576">
    <property type="term" value="C:extracellular region"/>
    <property type="evidence" value="ECO:0007669"/>
    <property type="project" value="UniProtKB-SubCell"/>
</dbReference>
<dbReference type="EMBL" id="GEZM01001705">
    <property type="protein sequence ID" value="JAV97569.1"/>
    <property type="molecule type" value="Transcribed_RNA"/>
</dbReference>
<sequence>MHSDCTTPGKQLGQCISFQDCRELTKLYKSRPYHETAAYLDEARCGLKGEEEQMCCSINGNDFLLYLALITTSTTDTPNLLPSPDKCGREMGMRMFGGKVAELDEFPWMAILEYSKAKQSDSSFHCSGALISNRYVLTAAHCITAYRAEQWELRSVRLGEHTLQNKTDCNPFYCTNDPVNVPVEELITHELFDPNSVSSANNIALIRLQQEVVFTDFIHPICLPPTDNTDYTGLNMLISGWGQTEHVPKSGEKLKLRIQVTTQEKCITTYRLANVELKEGQICAGGVKGEDSCLGDGGGPLMLFNQTASTYFVAGITTFGNADCGTEDWPSVYTKVVNYIPWINSKLRP</sequence>
<dbReference type="SMART" id="SM00020">
    <property type="entry name" value="Tryp_SPc"/>
    <property type="match status" value="1"/>
</dbReference>
<keyword evidence="1 11" id="KW-0645">Protease</keyword>
<dbReference type="Gene3D" id="3.30.1640.30">
    <property type="match status" value="1"/>
</dbReference>
<evidence type="ECO:0000256" key="6">
    <source>
        <dbReference type="ARBA" id="ARBA00022837"/>
    </source>
</evidence>
<keyword evidence="9" id="KW-0325">Glycoprotein</keyword>
<dbReference type="GO" id="GO:0006508">
    <property type="term" value="P:proteolysis"/>
    <property type="evidence" value="ECO:0007669"/>
    <property type="project" value="UniProtKB-KW"/>
</dbReference>
<dbReference type="Pfam" id="PF00089">
    <property type="entry name" value="Trypsin"/>
    <property type="match status" value="1"/>
</dbReference>
<comment type="domain">
    <text evidence="11">The clip domain consists of 35-55 residues which are 'knitted' together usually by 3 conserved disulfide bonds forming a clip-like compact structure.</text>
</comment>
<reference evidence="14" key="1">
    <citation type="journal article" date="2016" name="Sci. Rep.">
        <title>Molecular characterization of firefly nuptial gifts: a multi-omics approach sheds light on postcopulatory sexual selection.</title>
        <authorList>
            <person name="Al-Wathiqui N."/>
            <person name="Fallon T.R."/>
            <person name="South A."/>
            <person name="Weng J.K."/>
            <person name="Lewis S.M."/>
        </authorList>
    </citation>
    <scope>NUCLEOTIDE SEQUENCE</scope>
</reference>
<dbReference type="GO" id="GO:0046872">
    <property type="term" value="F:metal ion binding"/>
    <property type="evidence" value="ECO:0007669"/>
    <property type="project" value="UniProtKB-KW"/>
</dbReference>
<dbReference type="PANTHER" id="PTHR24256">
    <property type="entry name" value="TRYPTASE-RELATED"/>
    <property type="match status" value="1"/>
</dbReference>
<keyword evidence="4 11" id="KW-0378">Hydrolase</keyword>
<dbReference type="FunFam" id="2.40.10.10:FF:000078">
    <property type="entry name" value="Serine protease H137"/>
    <property type="match status" value="1"/>
</dbReference>
<dbReference type="CDD" id="cd00190">
    <property type="entry name" value="Tryp_SPc"/>
    <property type="match status" value="1"/>
</dbReference>
<dbReference type="Pfam" id="PF12032">
    <property type="entry name" value="CLIP"/>
    <property type="match status" value="1"/>
</dbReference>
<dbReference type="InterPro" id="IPR038565">
    <property type="entry name" value="CLIP_sf"/>
</dbReference>
<dbReference type="InterPro" id="IPR018114">
    <property type="entry name" value="TRYPSIN_HIS"/>
</dbReference>
<evidence type="ECO:0000256" key="11">
    <source>
        <dbReference type="RuleBase" id="RU366078"/>
    </source>
</evidence>
<evidence type="ECO:0000259" key="12">
    <source>
        <dbReference type="PROSITE" id="PS50240"/>
    </source>
</evidence>
<dbReference type="InterPro" id="IPR001254">
    <property type="entry name" value="Trypsin_dom"/>
</dbReference>
<feature type="domain" description="Peptidase S1" evidence="12">
    <location>
        <begin position="95"/>
        <end position="348"/>
    </location>
</feature>
<dbReference type="PROSITE" id="PS00134">
    <property type="entry name" value="TRYPSIN_HIS"/>
    <property type="match status" value="1"/>
</dbReference>
<dbReference type="PRINTS" id="PR00722">
    <property type="entry name" value="CHYMOTRYPSIN"/>
</dbReference>
<dbReference type="EC" id="3.4.21.-" evidence="11"/>
<keyword evidence="3" id="KW-0732">Signal</keyword>
<dbReference type="InterPro" id="IPR001314">
    <property type="entry name" value="Peptidase_S1A"/>
</dbReference>
<keyword evidence="6" id="KW-0106">Calcium</keyword>
<dbReference type="InterPro" id="IPR009003">
    <property type="entry name" value="Peptidase_S1_PA"/>
</dbReference>
<keyword evidence="7" id="KW-0865">Zymogen</keyword>
<dbReference type="SUPFAM" id="SSF50494">
    <property type="entry name" value="Trypsin-like serine proteases"/>
    <property type="match status" value="1"/>
</dbReference>
<proteinExistence type="inferred from homology"/>
<evidence type="ECO:0000256" key="1">
    <source>
        <dbReference type="ARBA" id="ARBA00022670"/>
    </source>
</evidence>
<comment type="similarity">
    <text evidence="10 11">Belongs to the peptidase S1 family. CLIP subfamily.</text>
</comment>